<dbReference type="Proteomes" id="UP001165341">
    <property type="component" value="Unassembled WGS sequence"/>
</dbReference>
<comment type="caution">
    <text evidence="1">The sequence shown here is derived from an EMBL/GenBank/DDBJ whole genome shotgun (WGS) entry which is preliminary data.</text>
</comment>
<dbReference type="RefSeq" id="WP_243012464.1">
    <property type="nucleotide sequence ID" value="NZ_JALGAR010000003.1"/>
</dbReference>
<dbReference type="AlphaFoldDB" id="A0AA41UG49"/>
<evidence type="ECO:0000313" key="1">
    <source>
        <dbReference type="EMBL" id="MCI4658822.1"/>
    </source>
</evidence>
<organism evidence="1 2">
    <name type="scientific">Cryobacterium zhongshanensis</name>
    <dbReference type="NCBI Taxonomy" id="2928153"/>
    <lineage>
        <taxon>Bacteria</taxon>
        <taxon>Bacillati</taxon>
        <taxon>Actinomycetota</taxon>
        <taxon>Actinomycetes</taxon>
        <taxon>Micrococcales</taxon>
        <taxon>Microbacteriaceae</taxon>
        <taxon>Cryobacterium</taxon>
    </lineage>
</organism>
<accession>A0AA41UG49</accession>
<proteinExistence type="predicted"/>
<keyword evidence="2" id="KW-1185">Reference proteome</keyword>
<dbReference type="EMBL" id="JALGAR010000003">
    <property type="protein sequence ID" value="MCI4658822.1"/>
    <property type="molecule type" value="Genomic_DNA"/>
</dbReference>
<dbReference type="Pfam" id="PF19850">
    <property type="entry name" value="DUF6325"/>
    <property type="match status" value="1"/>
</dbReference>
<gene>
    <name evidence="1" type="ORF">MQH31_13505</name>
</gene>
<evidence type="ECO:0000313" key="2">
    <source>
        <dbReference type="Proteomes" id="UP001165341"/>
    </source>
</evidence>
<reference evidence="1" key="1">
    <citation type="submission" date="2022-03" db="EMBL/GenBank/DDBJ databases">
        <title>Cryobacterium sp. nov. strain ZS14-85, isolated from Antarctic soil.</title>
        <authorList>
            <person name="Li J."/>
            <person name="Niu G."/>
        </authorList>
    </citation>
    <scope>NUCLEOTIDE SEQUENCE</scope>
    <source>
        <strain evidence="1">ZS14-85</strain>
    </source>
</reference>
<sequence>MLGPIEVLVVAFPGNKFNGQIVPALSDLVDANTISIIDALLVSKDETGEVSLVEFDELGVTEDAAVSALAALFEGVDGLLSDDDVDELSADLENNSSAAILVFEHTWFKPLRDAIVDSGGVLLEDVHVPDSVVDEVLLAMDAPGADTD</sequence>
<protein>
    <submittedName>
        <fullName evidence="1">DUF6325 family protein</fullName>
    </submittedName>
</protein>
<dbReference type="InterPro" id="IPR046288">
    <property type="entry name" value="DUF6325"/>
</dbReference>
<name>A0AA41UG49_9MICO</name>